<evidence type="ECO:0000313" key="3">
    <source>
        <dbReference type="Proteomes" id="UP000075666"/>
    </source>
</evidence>
<dbReference type="EMBL" id="LQYN01000011">
    <property type="protein sequence ID" value="KYD10733.1"/>
    <property type="molecule type" value="Genomic_DNA"/>
</dbReference>
<reference evidence="1 3" key="1">
    <citation type="submission" date="2016-01" db="EMBL/GenBank/DDBJ databases">
        <title>Genome Sequences of Twelve Sporeforming Bacillus Species Isolated from Foods.</title>
        <authorList>
            <person name="Berendsen E.M."/>
            <person name="Wells-Bennik M.H."/>
            <person name="Krawcyk A.O."/>
            <person name="De Jong A."/>
            <person name="Holsappel S."/>
            <person name="Eijlander R.T."/>
            <person name="Kuipers O.P."/>
        </authorList>
    </citation>
    <scope>NUCLEOTIDE SEQUENCE [LARGE SCALE GENOMIC DNA]</scope>
    <source>
        <strain evidence="1 3">B4102</strain>
    </source>
</reference>
<dbReference type="PATRIC" id="fig|46224.3.peg.576"/>
<protein>
    <submittedName>
        <fullName evidence="2">NERD domain-containing protein</fullName>
    </submittedName>
</protein>
<proteinExistence type="predicted"/>
<dbReference type="InterPro" id="IPR012397">
    <property type="entry name" value="Pullulanase"/>
</dbReference>
<reference evidence="2 4" key="2">
    <citation type="submission" date="2020-12" db="EMBL/GenBank/DDBJ databases">
        <title>Taxonomic evaluation of the Bacillus sporothermodurans group of bacteria based on whole genome sequences.</title>
        <authorList>
            <person name="Fiedler G."/>
            <person name="Herbstmann A.-D."/>
            <person name="Doll E."/>
            <person name="Wenning M."/>
            <person name="Brinks E."/>
            <person name="Kabisch J."/>
            <person name="Breitenwieser F."/>
            <person name="Lappann M."/>
            <person name="Boehnlein C."/>
            <person name="Franz C."/>
        </authorList>
    </citation>
    <scope>NUCLEOTIDE SEQUENCE [LARGE SCALE GENOMIC DNA]</scope>
    <source>
        <strain evidence="2 4">DSM 10599</strain>
    </source>
</reference>
<dbReference type="RefSeq" id="WP_066226799.1">
    <property type="nucleotide sequence ID" value="NZ_CP066701.1"/>
</dbReference>
<dbReference type="Proteomes" id="UP000075666">
    <property type="component" value="Unassembled WGS sequence"/>
</dbReference>
<dbReference type="EMBL" id="CP066701">
    <property type="protein sequence ID" value="QQX24040.1"/>
    <property type="molecule type" value="Genomic_DNA"/>
</dbReference>
<dbReference type="KEGG" id="hspo:JGZ69_14550"/>
<dbReference type="Proteomes" id="UP000595512">
    <property type="component" value="Chromosome"/>
</dbReference>
<gene>
    <name evidence="1" type="ORF">B4102_1518</name>
    <name evidence="2" type="ORF">JGZ69_14550</name>
</gene>
<dbReference type="PIRSF" id="PIRSF012560">
    <property type="entry name" value="Pullulanase"/>
    <property type="match status" value="1"/>
</dbReference>
<accession>A0A150LEE9</accession>
<evidence type="ECO:0000313" key="1">
    <source>
        <dbReference type="EMBL" id="KYD10733.1"/>
    </source>
</evidence>
<dbReference type="STRING" id="46224.B4102_1518"/>
<evidence type="ECO:0000313" key="4">
    <source>
        <dbReference type="Proteomes" id="UP000595512"/>
    </source>
</evidence>
<sequence length="324" mass="38966">MGQLIKLQDYISRYEMDPFRYPAQYVRLKKQQWQKLKLDWENQSTSTNEIHEVEEENNPRPLNVIKRLFQKSTSEKDEWIQENTQPTEPMFQFAPKLAYYPDSIDELKQMFLDQLFSFQMKWASSTIIEKSFIDKSYFRNEKLKYLLQRFPDTFLFLYEPIFLLKKAPVEMEVLLITPTEVWCIIFLEEENEAVYLGSKERFWIKRANRNESKILNPMISLNRMAKIIMQLLNYHQIDIPMKKAIISRNGYIDYPNAPIDVALLEKRKYPEWFKQQRNHLSPLKHIQLKTAKVLLDYCQTTSAKRPEWNNRGGIEENPFDILKD</sequence>
<dbReference type="AlphaFoldDB" id="A0A150LEE9"/>
<evidence type="ECO:0000313" key="2">
    <source>
        <dbReference type="EMBL" id="QQX24040.1"/>
    </source>
</evidence>
<organism evidence="1 3">
    <name type="scientific">Heyndrickxia sporothermodurans</name>
    <dbReference type="NCBI Taxonomy" id="46224"/>
    <lineage>
        <taxon>Bacteria</taxon>
        <taxon>Bacillati</taxon>
        <taxon>Bacillota</taxon>
        <taxon>Bacilli</taxon>
        <taxon>Bacillales</taxon>
        <taxon>Bacillaceae</taxon>
        <taxon>Heyndrickxia</taxon>
    </lineage>
</organism>
<keyword evidence="3" id="KW-1185">Reference proteome</keyword>
<name>A0A150LEE9_9BACI</name>
<dbReference type="OrthoDB" id="2433183at2"/>